<protein>
    <submittedName>
        <fullName evidence="2">Copper chaperone CopZ</fullName>
    </submittedName>
</protein>
<comment type="caution">
    <text evidence="2">The sequence shown here is derived from an EMBL/GenBank/DDBJ whole genome shotgun (WGS) entry which is preliminary data.</text>
</comment>
<dbReference type="InterPro" id="IPR000428">
    <property type="entry name" value="Cu-bd"/>
</dbReference>
<evidence type="ECO:0000313" key="3">
    <source>
        <dbReference type="Proteomes" id="UP000321617"/>
    </source>
</evidence>
<dbReference type="AlphaFoldDB" id="A0A562V1V9"/>
<dbReference type="GO" id="GO:0005507">
    <property type="term" value="F:copper ion binding"/>
    <property type="evidence" value="ECO:0007669"/>
    <property type="project" value="InterPro"/>
</dbReference>
<keyword evidence="3" id="KW-1185">Reference proteome</keyword>
<dbReference type="InterPro" id="IPR006121">
    <property type="entry name" value="HMA_dom"/>
</dbReference>
<evidence type="ECO:0000313" key="2">
    <source>
        <dbReference type="EMBL" id="TWJ11864.1"/>
    </source>
</evidence>
<dbReference type="Proteomes" id="UP000321617">
    <property type="component" value="Unassembled WGS sequence"/>
</dbReference>
<feature type="domain" description="HMA" evidence="1">
    <location>
        <begin position="20"/>
        <end position="85"/>
    </location>
</feature>
<dbReference type="InterPro" id="IPR036163">
    <property type="entry name" value="HMA_dom_sf"/>
</dbReference>
<dbReference type="Pfam" id="PF00403">
    <property type="entry name" value="HMA"/>
    <property type="match status" value="1"/>
</dbReference>
<dbReference type="PROSITE" id="PS50846">
    <property type="entry name" value="HMA_2"/>
    <property type="match status" value="1"/>
</dbReference>
<proteinExistence type="predicted"/>
<reference evidence="2 3" key="1">
    <citation type="journal article" date="2013" name="Stand. Genomic Sci.">
        <title>Genomic Encyclopedia of Type Strains, Phase I: The one thousand microbial genomes (KMG-I) project.</title>
        <authorList>
            <person name="Kyrpides N.C."/>
            <person name="Woyke T."/>
            <person name="Eisen J.A."/>
            <person name="Garrity G."/>
            <person name="Lilburn T.G."/>
            <person name="Beck B.J."/>
            <person name="Whitman W.B."/>
            <person name="Hugenholtz P."/>
            <person name="Klenk H.P."/>
        </authorList>
    </citation>
    <scope>NUCLEOTIDE SEQUENCE [LARGE SCALE GENOMIC DNA]</scope>
    <source>
        <strain evidence="2 3">DSM 45044</strain>
    </source>
</reference>
<dbReference type="CDD" id="cd00371">
    <property type="entry name" value="HMA"/>
    <property type="match status" value="1"/>
</dbReference>
<dbReference type="SUPFAM" id="SSF55008">
    <property type="entry name" value="HMA, heavy metal-associated domain"/>
    <property type="match status" value="1"/>
</dbReference>
<dbReference type="RefSeq" id="WP_147138521.1">
    <property type="nucleotide sequence ID" value="NZ_BAABIJ010000002.1"/>
</dbReference>
<dbReference type="OrthoDB" id="9813965at2"/>
<sequence>MCDTCATTQAPATVDLTTTPAVTYQVEGMTCGHCEQSIRAEVGKIPGVTTVTADAATGLIAVTADTPVDEEALRAAVDEAGYRLTGPAR</sequence>
<gene>
    <name evidence="2" type="ORF">LX16_2601</name>
</gene>
<accession>A0A562V1V9</accession>
<dbReference type="EMBL" id="VLLL01000006">
    <property type="protein sequence ID" value="TWJ11864.1"/>
    <property type="molecule type" value="Genomic_DNA"/>
</dbReference>
<organism evidence="2 3">
    <name type="scientific">Stackebrandtia albiflava</name>
    <dbReference type="NCBI Taxonomy" id="406432"/>
    <lineage>
        <taxon>Bacteria</taxon>
        <taxon>Bacillati</taxon>
        <taxon>Actinomycetota</taxon>
        <taxon>Actinomycetes</taxon>
        <taxon>Glycomycetales</taxon>
        <taxon>Glycomycetaceae</taxon>
        <taxon>Stackebrandtia</taxon>
    </lineage>
</organism>
<name>A0A562V1V9_9ACTN</name>
<dbReference type="PRINTS" id="PR00944">
    <property type="entry name" value="CUEXPORT"/>
</dbReference>
<dbReference type="Gene3D" id="3.30.70.100">
    <property type="match status" value="1"/>
</dbReference>
<evidence type="ECO:0000259" key="1">
    <source>
        <dbReference type="PROSITE" id="PS50846"/>
    </source>
</evidence>
<dbReference type="GO" id="GO:0006825">
    <property type="term" value="P:copper ion transport"/>
    <property type="evidence" value="ECO:0007669"/>
    <property type="project" value="InterPro"/>
</dbReference>